<accession>A0A386WFE2</accession>
<organism evidence="1 2">
    <name type="scientific">Micromonospora tulbaghiae</name>
    <dbReference type="NCBI Taxonomy" id="479978"/>
    <lineage>
        <taxon>Bacteria</taxon>
        <taxon>Bacillati</taxon>
        <taxon>Actinomycetota</taxon>
        <taxon>Actinomycetes</taxon>
        <taxon>Micromonosporales</taxon>
        <taxon>Micromonosporaceae</taxon>
        <taxon>Micromonospora</taxon>
    </lineage>
</organism>
<sequence length="242" mass="25555">MPQSRAQVGSEQIRSMLSVATMSISAGVGADVERGDQRRRELAVQFGEDRFVGVDLVVELLPPAGERAQDVFRCGEHGGDGVDAPLDHGASSTRLYRLAQLGAGRDQHCLECDHRCGAGLDRDVFGDPDLAIISTMPSLVFGALVELPASTQRAAFSASRVSLLPRNRRSRRSVRSGGGQSVAVGAGALYREGQTVGAEAGDPVEQLLVAASVVGERVGVEATTDVVQGEGDVSVFVKCRRR</sequence>
<evidence type="ECO:0000313" key="2">
    <source>
        <dbReference type="Proteomes" id="UP000267804"/>
    </source>
</evidence>
<dbReference type="AlphaFoldDB" id="A0A386WFE2"/>
<protein>
    <submittedName>
        <fullName evidence="1">Uncharacterized protein</fullName>
    </submittedName>
</protein>
<dbReference type="KEGG" id="mtua:CSH63_04925"/>
<reference evidence="1 2" key="1">
    <citation type="submission" date="2017-10" db="EMBL/GenBank/DDBJ databases">
        <title>Integration of genomic and chemical information greatly accelerates assignment of the full stereostructure of myelolactone, a potent inhibitor of myeloma from a marine-derived Micromonospora.</title>
        <authorList>
            <person name="Kim M.C."/>
            <person name="Machado H."/>
            <person name="Jensen P.R."/>
            <person name="Fenical W."/>
        </authorList>
    </citation>
    <scope>NUCLEOTIDE SEQUENCE [LARGE SCALE GENOMIC DNA]</scope>
    <source>
        <strain evidence="1 2">CNY-010</strain>
    </source>
</reference>
<dbReference type="Proteomes" id="UP000267804">
    <property type="component" value="Chromosome"/>
</dbReference>
<evidence type="ECO:0000313" key="1">
    <source>
        <dbReference type="EMBL" id="AYF26811.1"/>
    </source>
</evidence>
<name>A0A386WFE2_9ACTN</name>
<gene>
    <name evidence="1" type="ORF">CSH63_04925</name>
</gene>
<dbReference type="RefSeq" id="WP_120569224.1">
    <property type="nucleotide sequence ID" value="NZ_CP024087.1"/>
</dbReference>
<dbReference type="EMBL" id="CP024087">
    <property type="protein sequence ID" value="AYF26811.1"/>
    <property type="molecule type" value="Genomic_DNA"/>
</dbReference>
<proteinExistence type="predicted"/>